<gene>
    <name evidence="1" type="ORF">MLD38_014036</name>
</gene>
<accession>A0ACB9REL1</accession>
<name>A0ACB9REL1_9MYRT</name>
<proteinExistence type="predicted"/>
<keyword evidence="2" id="KW-1185">Reference proteome</keyword>
<dbReference type="EMBL" id="CM042883">
    <property type="protein sequence ID" value="KAI4376251.1"/>
    <property type="molecule type" value="Genomic_DNA"/>
</dbReference>
<reference evidence="2" key="1">
    <citation type="journal article" date="2023" name="Front. Plant Sci.">
        <title>Chromosomal-level genome assembly of Melastoma candidum provides insights into trichome evolution.</title>
        <authorList>
            <person name="Zhong Y."/>
            <person name="Wu W."/>
            <person name="Sun C."/>
            <person name="Zou P."/>
            <person name="Liu Y."/>
            <person name="Dai S."/>
            <person name="Zhou R."/>
        </authorList>
    </citation>
    <scope>NUCLEOTIDE SEQUENCE [LARGE SCALE GENOMIC DNA]</scope>
</reference>
<dbReference type="Proteomes" id="UP001057402">
    <property type="component" value="Chromosome 4"/>
</dbReference>
<organism evidence="1 2">
    <name type="scientific">Melastoma candidum</name>
    <dbReference type="NCBI Taxonomy" id="119954"/>
    <lineage>
        <taxon>Eukaryota</taxon>
        <taxon>Viridiplantae</taxon>
        <taxon>Streptophyta</taxon>
        <taxon>Embryophyta</taxon>
        <taxon>Tracheophyta</taxon>
        <taxon>Spermatophyta</taxon>
        <taxon>Magnoliopsida</taxon>
        <taxon>eudicotyledons</taxon>
        <taxon>Gunneridae</taxon>
        <taxon>Pentapetalae</taxon>
        <taxon>rosids</taxon>
        <taxon>malvids</taxon>
        <taxon>Myrtales</taxon>
        <taxon>Melastomataceae</taxon>
        <taxon>Melastomatoideae</taxon>
        <taxon>Melastomateae</taxon>
        <taxon>Melastoma</taxon>
    </lineage>
</organism>
<evidence type="ECO:0000313" key="1">
    <source>
        <dbReference type="EMBL" id="KAI4376251.1"/>
    </source>
</evidence>
<comment type="caution">
    <text evidence="1">The sequence shown here is derived from an EMBL/GenBank/DDBJ whole genome shotgun (WGS) entry which is preliminary data.</text>
</comment>
<protein>
    <submittedName>
        <fullName evidence="1">Uncharacterized protein</fullName>
    </submittedName>
</protein>
<sequence>MPTQQDPSLAAAATTRDSVPHDRGASCQICALAALSINDAADDVWYPDSGAMDHITPTAGKLHNMRQYSGPKSVCVGDGARLSIAGIGQMSLATPHILWMCFMFHNFDIISYPSSVFVKITIVPFLLTPLRLL</sequence>
<evidence type="ECO:0000313" key="2">
    <source>
        <dbReference type="Proteomes" id="UP001057402"/>
    </source>
</evidence>